<dbReference type="GO" id="GO:0043531">
    <property type="term" value="F:ADP binding"/>
    <property type="evidence" value="ECO:0007669"/>
    <property type="project" value="InterPro"/>
</dbReference>
<dbReference type="Pfam" id="PF25019">
    <property type="entry name" value="LRR_R13L1-DRL21"/>
    <property type="match status" value="1"/>
</dbReference>
<dbReference type="PRINTS" id="PR00364">
    <property type="entry name" value="DISEASERSIST"/>
</dbReference>
<dbReference type="Gene3D" id="3.80.10.10">
    <property type="entry name" value="Ribonuclease Inhibitor"/>
    <property type="match status" value="2"/>
</dbReference>
<dbReference type="PANTHER" id="PTHR47186">
    <property type="entry name" value="LEUCINE-RICH REPEAT-CONTAINING PROTEIN 57"/>
    <property type="match status" value="1"/>
</dbReference>
<dbReference type="InterPro" id="IPR027417">
    <property type="entry name" value="P-loop_NTPase"/>
</dbReference>
<organism evidence="3 4">
    <name type="scientific">Parasponia andersonii</name>
    <name type="common">Sponia andersonii</name>
    <dbReference type="NCBI Taxonomy" id="3476"/>
    <lineage>
        <taxon>Eukaryota</taxon>
        <taxon>Viridiplantae</taxon>
        <taxon>Streptophyta</taxon>
        <taxon>Embryophyta</taxon>
        <taxon>Tracheophyta</taxon>
        <taxon>Spermatophyta</taxon>
        <taxon>Magnoliopsida</taxon>
        <taxon>eudicotyledons</taxon>
        <taxon>Gunneridae</taxon>
        <taxon>Pentapetalae</taxon>
        <taxon>rosids</taxon>
        <taxon>fabids</taxon>
        <taxon>Rosales</taxon>
        <taxon>Cannabaceae</taxon>
        <taxon>Parasponia</taxon>
    </lineage>
</organism>
<protein>
    <submittedName>
        <fullName evidence="3">NB-ARC domain, LRR domain containing protein</fullName>
    </submittedName>
</protein>
<dbReference type="InterPro" id="IPR002182">
    <property type="entry name" value="NB-ARC"/>
</dbReference>
<dbReference type="SUPFAM" id="SSF52058">
    <property type="entry name" value="L domain-like"/>
    <property type="match status" value="1"/>
</dbReference>
<dbReference type="Gene3D" id="3.40.50.300">
    <property type="entry name" value="P-loop containing nucleotide triphosphate hydrolases"/>
    <property type="match status" value="1"/>
</dbReference>
<feature type="domain" description="R13L1/DRL21-like LRR repeat region" evidence="2">
    <location>
        <begin position="261"/>
        <end position="378"/>
    </location>
</feature>
<dbReference type="Pfam" id="PF00931">
    <property type="entry name" value="NB-ARC"/>
    <property type="match status" value="1"/>
</dbReference>
<sequence>MSSTGSSQQDEELKIISIVGMGGIGKTTLAKYVYNDDEVKAYFKGQRIWVCHCVSEPFEIVKIAKEITEQLNDQIPTTVSSELLIRRFHESIGGKKFLLVLDDVWTISPEKSCQTVSISNTTTKLHSLMVSYNAHRTYIFPDQFLDLTCLRTLSLSGESMELPKNIGHLVRLRYLSLSNMNFKYIKVPLAIGDLFHLQTLRLLCEVTELPEEIRKLINLRHLYICYGEELSWPKSIGKLRSLQTLKMILISPNGQNFQLQDYRNLNSLRDIYLQGLGGEEHLEEAKEAQLHNKTALISLTLYFDSDDTKMENHETVLETLRPHENLKCLVISYYCGRSISPSWMMCLINLRELRLRNCHRYEILPPLGKLPCLELLDVVQSDGLKKLGPEFLGVEIDNGDGRGGAINITSAATFFSKTETTQDRLCTVIVRMGRTPGVDGEWSCEDNASS</sequence>
<dbReference type="SUPFAM" id="SSF52540">
    <property type="entry name" value="P-loop containing nucleoside triphosphate hydrolases"/>
    <property type="match status" value="1"/>
</dbReference>
<dbReference type="Proteomes" id="UP000237105">
    <property type="component" value="Unassembled WGS sequence"/>
</dbReference>
<evidence type="ECO:0000259" key="2">
    <source>
        <dbReference type="Pfam" id="PF25019"/>
    </source>
</evidence>
<dbReference type="InterPro" id="IPR032675">
    <property type="entry name" value="LRR_dom_sf"/>
</dbReference>
<dbReference type="AlphaFoldDB" id="A0A2P5E3C0"/>
<dbReference type="InterPro" id="IPR056789">
    <property type="entry name" value="LRR_R13L1-DRL21"/>
</dbReference>
<keyword evidence="4" id="KW-1185">Reference proteome</keyword>
<name>A0A2P5E3C0_PARAD</name>
<comment type="caution">
    <text evidence="3">The sequence shown here is derived from an EMBL/GenBank/DDBJ whole genome shotgun (WGS) entry which is preliminary data.</text>
</comment>
<accession>A0A2P5E3C0</accession>
<evidence type="ECO:0000313" key="4">
    <source>
        <dbReference type="Proteomes" id="UP000237105"/>
    </source>
</evidence>
<dbReference type="PANTHER" id="PTHR47186:SF30">
    <property type="entry name" value="EF-HAND DOMAIN-CONTAINING PROTEIN"/>
    <property type="match status" value="1"/>
</dbReference>
<dbReference type="OrthoDB" id="1166019at2759"/>
<dbReference type="EMBL" id="JXTB01000002">
    <property type="protein sequence ID" value="PON80027.1"/>
    <property type="molecule type" value="Genomic_DNA"/>
</dbReference>
<evidence type="ECO:0000259" key="1">
    <source>
        <dbReference type="Pfam" id="PF00931"/>
    </source>
</evidence>
<proteinExistence type="predicted"/>
<evidence type="ECO:0000313" key="3">
    <source>
        <dbReference type="EMBL" id="PON80027.1"/>
    </source>
</evidence>
<gene>
    <name evidence="3" type="ORF">PanWU01x14_004770</name>
</gene>
<reference evidence="4" key="1">
    <citation type="submission" date="2016-06" db="EMBL/GenBank/DDBJ databases">
        <title>Parallel loss of symbiosis genes in relatives of nitrogen-fixing non-legume Parasponia.</title>
        <authorList>
            <person name="Van Velzen R."/>
            <person name="Holmer R."/>
            <person name="Bu F."/>
            <person name="Rutten L."/>
            <person name="Van Zeijl A."/>
            <person name="Liu W."/>
            <person name="Santuari L."/>
            <person name="Cao Q."/>
            <person name="Sharma T."/>
            <person name="Shen D."/>
            <person name="Roswanjaya Y."/>
            <person name="Wardhani T."/>
            <person name="Kalhor M.S."/>
            <person name="Jansen J."/>
            <person name="Van den Hoogen J."/>
            <person name="Gungor B."/>
            <person name="Hartog M."/>
            <person name="Hontelez J."/>
            <person name="Verver J."/>
            <person name="Yang W.-C."/>
            <person name="Schijlen E."/>
            <person name="Repin R."/>
            <person name="Schilthuizen M."/>
            <person name="Schranz E."/>
            <person name="Heidstra R."/>
            <person name="Miyata K."/>
            <person name="Fedorova E."/>
            <person name="Kohlen W."/>
            <person name="Bisseling T."/>
            <person name="Smit S."/>
            <person name="Geurts R."/>
        </authorList>
    </citation>
    <scope>NUCLEOTIDE SEQUENCE [LARGE SCALE GENOMIC DNA]</scope>
    <source>
        <strain evidence="4">cv. WU1-14</strain>
    </source>
</reference>
<feature type="domain" description="NB-ARC" evidence="1">
    <location>
        <begin position="10"/>
        <end position="107"/>
    </location>
</feature>